<dbReference type="AlphaFoldDB" id="A0A0R1V2H3"/>
<dbReference type="Pfam" id="PF00702">
    <property type="entry name" value="Hydrolase"/>
    <property type="match status" value="1"/>
</dbReference>
<dbReference type="InterPro" id="IPR010021">
    <property type="entry name" value="PGPP1/Gep4"/>
</dbReference>
<dbReference type="GO" id="GO:0008962">
    <property type="term" value="F:phosphatidylglycerophosphatase activity"/>
    <property type="evidence" value="ECO:0007669"/>
    <property type="project" value="InterPro"/>
</dbReference>
<dbReference type="RefSeq" id="WP_056959897.1">
    <property type="nucleotide sequence ID" value="NZ_AZFQ01000019.1"/>
</dbReference>
<accession>A0A0R1V2H3</accession>
<dbReference type="SUPFAM" id="SSF56784">
    <property type="entry name" value="HAD-like"/>
    <property type="match status" value="1"/>
</dbReference>
<dbReference type="GeneID" id="98307313"/>
<dbReference type="Gene3D" id="3.40.50.1000">
    <property type="entry name" value="HAD superfamily/HAD-like"/>
    <property type="match status" value="1"/>
</dbReference>
<reference evidence="1 2" key="1">
    <citation type="journal article" date="2015" name="Genome Announc.">
        <title>Expanding the biotechnology potential of lactobacilli through comparative genomics of 213 strains and associated genera.</title>
        <authorList>
            <person name="Sun Z."/>
            <person name="Harris H.M."/>
            <person name="McCann A."/>
            <person name="Guo C."/>
            <person name="Argimon S."/>
            <person name="Zhang W."/>
            <person name="Yang X."/>
            <person name="Jeffery I.B."/>
            <person name="Cooney J.C."/>
            <person name="Kagawa T.F."/>
            <person name="Liu W."/>
            <person name="Song Y."/>
            <person name="Salvetti E."/>
            <person name="Wrobel A."/>
            <person name="Rasinkangas P."/>
            <person name="Parkhill J."/>
            <person name="Rea M.C."/>
            <person name="O'Sullivan O."/>
            <person name="Ritari J."/>
            <person name="Douillard F.P."/>
            <person name="Paul Ross R."/>
            <person name="Yang R."/>
            <person name="Briner A.E."/>
            <person name="Felis G.E."/>
            <person name="de Vos W.M."/>
            <person name="Barrangou R."/>
            <person name="Klaenhammer T.R."/>
            <person name="Caufield P.W."/>
            <person name="Cui Y."/>
            <person name="Zhang H."/>
            <person name="O'Toole P.W."/>
        </authorList>
    </citation>
    <scope>NUCLEOTIDE SEQUENCE [LARGE SCALE GENOMIC DNA]</scope>
    <source>
        <strain evidence="1 2">DSM 16230</strain>
    </source>
</reference>
<organism evidence="1 2">
    <name type="scientific">Liquorilactobacillus satsumensis DSM 16230 = JCM 12392</name>
    <dbReference type="NCBI Taxonomy" id="1423801"/>
    <lineage>
        <taxon>Bacteria</taxon>
        <taxon>Bacillati</taxon>
        <taxon>Bacillota</taxon>
        <taxon>Bacilli</taxon>
        <taxon>Lactobacillales</taxon>
        <taxon>Lactobacillaceae</taxon>
        <taxon>Liquorilactobacillus</taxon>
    </lineage>
</organism>
<keyword evidence="1" id="KW-0378">Hydrolase</keyword>
<dbReference type="EMBL" id="AZFQ01000019">
    <property type="protein sequence ID" value="KRL99841.1"/>
    <property type="molecule type" value="Genomic_DNA"/>
</dbReference>
<dbReference type="Proteomes" id="UP000051166">
    <property type="component" value="Unassembled WGS sequence"/>
</dbReference>
<comment type="caution">
    <text evidence="1">The sequence shown here is derived from an EMBL/GenBank/DDBJ whole genome shotgun (WGS) entry which is preliminary data.</text>
</comment>
<dbReference type="STRING" id="1423801.FD50_GL002376"/>
<dbReference type="CDD" id="cd16416">
    <property type="entry name" value="HAD_BsYqeG-like"/>
    <property type="match status" value="1"/>
</dbReference>
<keyword evidence="2" id="KW-1185">Reference proteome</keyword>
<dbReference type="OrthoDB" id="9787572at2"/>
<gene>
    <name evidence="1" type="ORF">FD50_GL002376</name>
</gene>
<evidence type="ECO:0000313" key="1">
    <source>
        <dbReference type="EMBL" id="KRL99841.1"/>
    </source>
</evidence>
<dbReference type="InterPro" id="IPR023214">
    <property type="entry name" value="HAD_sf"/>
</dbReference>
<protein>
    <submittedName>
        <fullName evidence="1">HAD superfamily hydrolase</fullName>
    </submittedName>
</protein>
<dbReference type="InterPro" id="IPR036412">
    <property type="entry name" value="HAD-like_sf"/>
</dbReference>
<dbReference type="InterPro" id="IPR006549">
    <property type="entry name" value="HAD-SF_hydro_IIIA"/>
</dbReference>
<sequence length="176" mass="19772">MFTRFKPTWALSSIYELTPEELKKHGIKVILTDLDNTLIAWDNPEGTPELRSWLDRMQAAAVPVIVVSNNSKKRVAHAVAPLNLPFIARALKPFSRGVNQAKRMLNLSDSELVLVGDQLVTDIAAANAAQIRSILVKPIVETDAWNTKINRFFEGIIKNYLKKNNELKAWGHSLDD</sequence>
<dbReference type="NCBIfam" id="TIGR01662">
    <property type="entry name" value="HAD-SF-IIIA"/>
    <property type="match status" value="1"/>
</dbReference>
<dbReference type="NCBIfam" id="TIGR01668">
    <property type="entry name" value="YqeG_hyp_ppase"/>
    <property type="match status" value="1"/>
</dbReference>
<proteinExistence type="predicted"/>
<dbReference type="PATRIC" id="fig|1423801.4.peg.2433"/>
<evidence type="ECO:0000313" key="2">
    <source>
        <dbReference type="Proteomes" id="UP000051166"/>
    </source>
</evidence>
<name>A0A0R1V2H3_9LACO</name>